<dbReference type="InterPro" id="IPR011009">
    <property type="entry name" value="Kinase-like_dom_sf"/>
</dbReference>
<dbReference type="RefSeq" id="WP_389363046.1">
    <property type="nucleotide sequence ID" value="NZ_JBIACK010000012.1"/>
</dbReference>
<comment type="caution">
    <text evidence="1">The sequence shown here is derived from an EMBL/GenBank/DDBJ whole genome shotgun (WGS) entry which is preliminary data.</text>
</comment>
<dbReference type="EMBL" id="JBIACK010000012">
    <property type="protein sequence ID" value="MFE8702938.1"/>
    <property type="molecule type" value="Genomic_DNA"/>
</dbReference>
<reference evidence="1 2" key="1">
    <citation type="submission" date="2024-08" db="EMBL/GenBank/DDBJ databases">
        <title>Two novel Cytobacillus novel species.</title>
        <authorList>
            <person name="Liu G."/>
        </authorList>
    </citation>
    <scope>NUCLEOTIDE SEQUENCE [LARGE SCALE GENOMIC DNA]</scope>
    <source>
        <strain evidence="1 2">FJAT-54145</strain>
    </source>
</reference>
<organism evidence="1 2">
    <name type="scientific">Cytobacillus spartinae</name>
    <dbReference type="NCBI Taxonomy" id="3299023"/>
    <lineage>
        <taxon>Bacteria</taxon>
        <taxon>Bacillati</taxon>
        <taxon>Bacillota</taxon>
        <taxon>Bacilli</taxon>
        <taxon>Bacillales</taxon>
        <taxon>Bacillaceae</taxon>
        <taxon>Cytobacillus</taxon>
    </lineage>
</organism>
<dbReference type="SUPFAM" id="SSF56112">
    <property type="entry name" value="Protein kinase-like (PK-like)"/>
    <property type="match status" value="1"/>
</dbReference>
<accession>A0ABW6KJ98</accession>
<dbReference type="Gene3D" id="3.90.1200.10">
    <property type="match status" value="1"/>
</dbReference>
<evidence type="ECO:0000313" key="2">
    <source>
        <dbReference type="Proteomes" id="UP001601059"/>
    </source>
</evidence>
<proteinExistence type="predicted"/>
<dbReference type="Proteomes" id="UP001601059">
    <property type="component" value="Unassembled WGS sequence"/>
</dbReference>
<name>A0ABW6KJ98_9BACI</name>
<protein>
    <recommendedName>
        <fullName evidence="3">Aminoglycoside phosphotransferase domain-containing protein</fullName>
    </recommendedName>
</protein>
<sequence>MDFDDCCSHWYVADIAYALRDILEDGVNWENPSLQQFLNGYEQRMELDKEILKELPWFLRMHNLVTFAKLLRTVDLEESRDYPEWLSGLHKKLLDKLDDYRVSFKK</sequence>
<evidence type="ECO:0008006" key="3">
    <source>
        <dbReference type="Google" id="ProtNLM"/>
    </source>
</evidence>
<gene>
    <name evidence="1" type="ORF">ACFYKX_20225</name>
</gene>
<evidence type="ECO:0000313" key="1">
    <source>
        <dbReference type="EMBL" id="MFE8702938.1"/>
    </source>
</evidence>
<keyword evidence="2" id="KW-1185">Reference proteome</keyword>